<evidence type="ECO:0000313" key="1">
    <source>
        <dbReference type="EMBL" id="KAK9911284.1"/>
    </source>
</evidence>
<proteinExistence type="predicted"/>
<accession>A0AAW1VWU8</accession>
<dbReference type="EMBL" id="JBEDUW010000007">
    <property type="protein sequence ID" value="KAK9911284.1"/>
    <property type="molecule type" value="Genomic_DNA"/>
</dbReference>
<sequence>MQVVSLAISSVAVYRIVNTKSIKFPWLLRAWWLCSIILLTLLALAECNESKHILGASSSISKINIVDNLRDRGDYDHVKDYRQLNVKDINICTIDCDTSSPCWCCRGCSRNRGCYYTENECEKSVFDD</sequence>
<evidence type="ECO:0000313" key="2">
    <source>
        <dbReference type="Proteomes" id="UP001457282"/>
    </source>
</evidence>
<reference evidence="1 2" key="1">
    <citation type="journal article" date="2023" name="G3 (Bethesda)">
        <title>A chromosome-length genome assembly and annotation of blackberry (Rubus argutus, cv. 'Hillquist').</title>
        <authorList>
            <person name="Bruna T."/>
            <person name="Aryal R."/>
            <person name="Dudchenko O."/>
            <person name="Sargent D.J."/>
            <person name="Mead D."/>
            <person name="Buti M."/>
            <person name="Cavallini A."/>
            <person name="Hytonen T."/>
            <person name="Andres J."/>
            <person name="Pham M."/>
            <person name="Weisz D."/>
            <person name="Mascagni F."/>
            <person name="Usai G."/>
            <person name="Natali L."/>
            <person name="Bassil N."/>
            <person name="Fernandez G.E."/>
            <person name="Lomsadze A."/>
            <person name="Armour M."/>
            <person name="Olukolu B."/>
            <person name="Poorten T."/>
            <person name="Britton C."/>
            <person name="Davik J."/>
            <person name="Ashrafi H."/>
            <person name="Aiden E.L."/>
            <person name="Borodovsky M."/>
            <person name="Worthington M."/>
        </authorList>
    </citation>
    <scope>NUCLEOTIDE SEQUENCE [LARGE SCALE GENOMIC DNA]</scope>
    <source>
        <strain evidence="1">PI 553951</strain>
    </source>
</reference>
<dbReference type="AlphaFoldDB" id="A0AAW1VWU8"/>
<comment type="caution">
    <text evidence="1">The sequence shown here is derived from an EMBL/GenBank/DDBJ whole genome shotgun (WGS) entry which is preliminary data.</text>
</comment>
<organism evidence="1 2">
    <name type="scientific">Rubus argutus</name>
    <name type="common">Southern blackberry</name>
    <dbReference type="NCBI Taxonomy" id="59490"/>
    <lineage>
        <taxon>Eukaryota</taxon>
        <taxon>Viridiplantae</taxon>
        <taxon>Streptophyta</taxon>
        <taxon>Embryophyta</taxon>
        <taxon>Tracheophyta</taxon>
        <taxon>Spermatophyta</taxon>
        <taxon>Magnoliopsida</taxon>
        <taxon>eudicotyledons</taxon>
        <taxon>Gunneridae</taxon>
        <taxon>Pentapetalae</taxon>
        <taxon>rosids</taxon>
        <taxon>fabids</taxon>
        <taxon>Rosales</taxon>
        <taxon>Rosaceae</taxon>
        <taxon>Rosoideae</taxon>
        <taxon>Rosoideae incertae sedis</taxon>
        <taxon>Rubus</taxon>
    </lineage>
</organism>
<dbReference type="Proteomes" id="UP001457282">
    <property type="component" value="Unassembled WGS sequence"/>
</dbReference>
<gene>
    <name evidence="1" type="ORF">M0R45_035205</name>
</gene>
<name>A0AAW1VWU8_RUBAR</name>
<protein>
    <submittedName>
        <fullName evidence="1">Uncharacterized protein</fullName>
    </submittedName>
</protein>
<keyword evidence="2" id="KW-1185">Reference proteome</keyword>